<dbReference type="KEGG" id="pchi:PC41400_07470"/>
<dbReference type="RefSeq" id="WP_042229272.1">
    <property type="nucleotide sequence ID" value="NZ_CP026520.1"/>
</dbReference>
<dbReference type="PANTHER" id="PTHR30146">
    <property type="entry name" value="LACI-RELATED TRANSCRIPTIONAL REPRESSOR"/>
    <property type="match status" value="1"/>
</dbReference>
<keyword evidence="3 6" id="KW-0238">DNA-binding</keyword>
<name>A0A410WT47_9BACL</name>
<dbReference type="InterPro" id="IPR010982">
    <property type="entry name" value="Lambda_DNA-bd_dom_sf"/>
</dbReference>
<dbReference type="Pfam" id="PF00356">
    <property type="entry name" value="LacI"/>
    <property type="match status" value="1"/>
</dbReference>
<evidence type="ECO:0000313" key="6">
    <source>
        <dbReference type="EMBL" id="MCY9595757.1"/>
    </source>
</evidence>
<dbReference type="InterPro" id="IPR046335">
    <property type="entry name" value="LacI/GalR-like_sensor"/>
</dbReference>
<reference evidence="6 9" key="2">
    <citation type="submission" date="2022-05" db="EMBL/GenBank/DDBJ databases">
        <title>Genome Sequencing of Bee-Associated Microbes.</title>
        <authorList>
            <person name="Dunlap C."/>
        </authorList>
    </citation>
    <scope>NUCLEOTIDE SEQUENCE [LARGE SCALE GENOMIC DNA]</scope>
    <source>
        <strain evidence="6 9">NRRL B-23120</strain>
    </source>
</reference>
<dbReference type="GO" id="GO:0003700">
    <property type="term" value="F:DNA-binding transcription factor activity"/>
    <property type="evidence" value="ECO:0007669"/>
    <property type="project" value="TreeGrafter"/>
</dbReference>
<dbReference type="AlphaFoldDB" id="A0A410WT47"/>
<evidence type="ECO:0000256" key="4">
    <source>
        <dbReference type="ARBA" id="ARBA00023163"/>
    </source>
</evidence>
<keyword evidence="9" id="KW-1185">Reference proteome</keyword>
<keyword evidence="2" id="KW-0805">Transcription regulation</keyword>
<keyword evidence="4" id="KW-0804">Transcription</keyword>
<evidence type="ECO:0000256" key="2">
    <source>
        <dbReference type="ARBA" id="ARBA00023015"/>
    </source>
</evidence>
<evidence type="ECO:0000259" key="5">
    <source>
        <dbReference type="PROSITE" id="PS50932"/>
    </source>
</evidence>
<dbReference type="EMBL" id="JAMDMJ010000008">
    <property type="protein sequence ID" value="MCY9595757.1"/>
    <property type="molecule type" value="Genomic_DNA"/>
</dbReference>
<dbReference type="InterPro" id="IPR000843">
    <property type="entry name" value="HTH_LacI"/>
</dbReference>
<evidence type="ECO:0000313" key="9">
    <source>
        <dbReference type="Proteomes" id="UP001527202"/>
    </source>
</evidence>
<evidence type="ECO:0000313" key="7">
    <source>
        <dbReference type="EMBL" id="QAV17511.1"/>
    </source>
</evidence>
<evidence type="ECO:0000313" key="8">
    <source>
        <dbReference type="Proteomes" id="UP000288943"/>
    </source>
</evidence>
<dbReference type="EMBL" id="CP026520">
    <property type="protein sequence ID" value="QAV17511.1"/>
    <property type="molecule type" value="Genomic_DNA"/>
</dbReference>
<dbReference type="SUPFAM" id="SSF53822">
    <property type="entry name" value="Periplasmic binding protein-like I"/>
    <property type="match status" value="1"/>
</dbReference>
<dbReference type="InterPro" id="IPR028082">
    <property type="entry name" value="Peripla_BP_I"/>
</dbReference>
<dbReference type="Gene3D" id="1.10.260.40">
    <property type="entry name" value="lambda repressor-like DNA-binding domains"/>
    <property type="match status" value="1"/>
</dbReference>
<dbReference type="CDD" id="cd01392">
    <property type="entry name" value="HTH_LacI"/>
    <property type="match status" value="1"/>
</dbReference>
<dbReference type="Proteomes" id="UP001527202">
    <property type="component" value="Unassembled WGS sequence"/>
</dbReference>
<protein>
    <submittedName>
        <fullName evidence="6">LacI family DNA-binding transcriptional regulator</fullName>
    </submittedName>
    <submittedName>
        <fullName evidence="7">LacI family transcriptional regulator</fullName>
    </submittedName>
</protein>
<dbReference type="PANTHER" id="PTHR30146:SF148">
    <property type="entry name" value="HTH-TYPE TRANSCRIPTIONAL REPRESSOR PURR-RELATED"/>
    <property type="match status" value="1"/>
</dbReference>
<dbReference type="Pfam" id="PF13377">
    <property type="entry name" value="Peripla_BP_3"/>
    <property type="match status" value="1"/>
</dbReference>
<dbReference type="OrthoDB" id="2026446at2"/>
<dbReference type="PROSITE" id="PS50932">
    <property type="entry name" value="HTH_LACI_2"/>
    <property type="match status" value="1"/>
</dbReference>
<keyword evidence="1" id="KW-0678">Repressor</keyword>
<dbReference type="Gene3D" id="3.40.50.2300">
    <property type="match status" value="2"/>
</dbReference>
<accession>A0A410WT47</accession>
<dbReference type="SUPFAM" id="SSF47413">
    <property type="entry name" value="lambda repressor-like DNA-binding domains"/>
    <property type="match status" value="1"/>
</dbReference>
<dbReference type="SMART" id="SM00354">
    <property type="entry name" value="HTH_LACI"/>
    <property type="match status" value="1"/>
</dbReference>
<reference evidence="7 8" key="1">
    <citation type="submission" date="2018-01" db="EMBL/GenBank/DDBJ databases">
        <title>The whole genome sequencing and assembly of Paenibacillus chitinolyticus KCCM 41400 strain.</title>
        <authorList>
            <person name="Kim J.-Y."/>
            <person name="Park M.-K."/>
            <person name="Lee Y.-J."/>
            <person name="Yi H."/>
            <person name="Bahn Y.-S."/>
            <person name="Kim J.F."/>
            <person name="Lee D.-W."/>
        </authorList>
    </citation>
    <scope>NUCLEOTIDE SEQUENCE [LARGE SCALE GENOMIC DNA]</scope>
    <source>
        <strain evidence="7 8">KCCM 41400</strain>
    </source>
</reference>
<dbReference type="GO" id="GO:0000976">
    <property type="term" value="F:transcription cis-regulatory region binding"/>
    <property type="evidence" value="ECO:0007669"/>
    <property type="project" value="TreeGrafter"/>
</dbReference>
<feature type="domain" description="HTH lacI-type" evidence="5">
    <location>
        <begin position="5"/>
        <end position="63"/>
    </location>
</feature>
<organism evidence="7 8">
    <name type="scientific">Paenibacillus chitinolyticus</name>
    <dbReference type="NCBI Taxonomy" id="79263"/>
    <lineage>
        <taxon>Bacteria</taxon>
        <taxon>Bacillati</taxon>
        <taxon>Bacillota</taxon>
        <taxon>Bacilli</taxon>
        <taxon>Bacillales</taxon>
        <taxon>Paenibacillaceae</taxon>
        <taxon>Paenibacillus</taxon>
    </lineage>
</organism>
<dbReference type="Proteomes" id="UP000288943">
    <property type="component" value="Chromosome"/>
</dbReference>
<dbReference type="GeneID" id="95374654"/>
<evidence type="ECO:0000256" key="1">
    <source>
        <dbReference type="ARBA" id="ARBA00022491"/>
    </source>
</evidence>
<proteinExistence type="predicted"/>
<gene>
    <name evidence="6" type="ORF">M5X16_08225</name>
    <name evidence="7" type="ORF">PC41400_07470</name>
</gene>
<evidence type="ECO:0000256" key="3">
    <source>
        <dbReference type="ARBA" id="ARBA00023125"/>
    </source>
</evidence>
<sequence length="355" mass="38910">MSKHVSMQNIADRLGISKYTVSQALSGKDGVSDETRLKIMETARTMGYRKKINKSPAAAGLFQERDGRRKEITSSSSDPYMLVWIHSAKQQDPFFWPKVIDGLAQTCRDLQADYMLISVPPHREDELAMPGFLDPARCMGHILLGTFSTRAVISLQQTGLPLVLVDHEEPLVDVDCVVNSNVDAAVAASKQLFREGCDSLVFVGSDSFSVSFRERALGCRIAAEEAAESGRPVCLSKWNVPYASPTWPHDLAVRVGSVSTSELPDGFICANDHIALRLMALLKQRGFDIPGQCRVIGFDNIEAAAASSPTLSTVELSKELLGIRAVETLLYRKRHPGRAHEKIVLAPEFIARASG</sequence>